<proteinExistence type="predicted"/>
<dbReference type="AlphaFoldDB" id="A0A6A6ATY7"/>
<organism evidence="1 2">
    <name type="scientific">Aplosporella prunicola CBS 121167</name>
    <dbReference type="NCBI Taxonomy" id="1176127"/>
    <lineage>
        <taxon>Eukaryota</taxon>
        <taxon>Fungi</taxon>
        <taxon>Dikarya</taxon>
        <taxon>Ascomycota</taxon>
        <taxon>Pezizomycotina</taxon>
        <taxon>Dothideomycetes</taxon>
        <taxon>Dothideomycetes incertae sedis</taxon>
        <taxon>Botryosphaeriales</taxon>
        <taxon>Aplosporellaceae</taxon>
        <taxon>Aplosporella</taxon>
    </lineage>
</organism>
<name>A0A6A6ATY7_9PEZI</name>
<reference evidence="1" key="1">
    <citation type="journal article" date="2020" name="Stud. Mycol.">
        <title>101 Dothideomycetes genomes: a test case for predicting lifestyles and emergence of pathogens.</title>
        <authorList>
            <person name="Haridas S."/>
            <person name="Albert R."/>
            <person name="Binder M."/>
            <person name="Bloem J."/>
            <person name="Labutti K."/>
            <person name="Salamov A."/>
            <person name="Andreopoulos B."/>
            <person name="Baker S."/>
            <person name="Barry K."/>
            <person name="Bills G."/>
            <person name="Bluhm B."/>
            <person name="Cannon C."/>
            <person name="Castanera R."/>
            <person name="Culley D."/>
            <person name="Daum C."/>
            <person name="Ezra D."/>
            <person name="Gonzalez J."/>
            <person name="Henrissat B."/>
            <person name="Kuo A."/>
            <person name="Liang C."/>
            <person name="Lipzen A."/>
            <person name="Lutzoni F."/>
            <person name="Magnuson J."/>
            <person name="Mondo S."/>
            <person name="Nolan M."/>
            <person name="Ohm R."/>
            <person name="Pangilinan J."/>
            <person name="Park H.-J."/>
            <person name="Ramirez L."/>
            <person name="Alfaro M."/>
            <person name="Sun H."/>
            <person name="Tritt A."/>
            <person name="Yoshinaga Y."/>
            <person name="Zwiers L.-H."/>
            <person name="Turgeon B."/>
            <person name="Goodwin S."/>
            <person name="Spatafora J."/>
            <person name="Crous P."/>
            <person name="Grigoriev I."/>
        </authorList>
    </citation>
    <scope>NUCLEOTIDE SEQUENCE</scope>
    <source>
        <strain evidence="1">CBS 121167</strain>
    </source>
</reference>
<protein>
    <submittedName>
        <fullName evidence="1">Uncharacterized protein</fullName>
    </submittedName>
</protein>
<evidence type="ECO:0000313" key="2">
    <source>
        <dbReference type="Proteomes" id="UP000799438"/>
    </source>
</evidence>
<dbReference type="EMBL" id="ML995587">
    <property type="protein sequence ID" value="KAF2135419.1"/>
    <property type="molecule type" value="Genomic_DNA"/>
</dbReference>
<dbReference type="Proteomes" id="UP000799438">
    <property type="component" value="Unassembled WGS sequence"/>
</dbReference>
<dbReference type="RefSeq" id="XP_033391137.1">
    <property type="nucleotide sequence ID" value="XM_033541524.1"/>
</dbReference>
<dbReference type="OrthoDB" id="2687876at2759"/>
<gene>
    <name evidence="1" type="ORF">K452DRAFT_293234</name>
</gene>
<evidence type="ECO:0000313" key="1">
    <source>
        <dbReference type="EMBL" id="KAF2135419.1"/>
    </source>
</evidence>
<dbReference type="GeneID" id="54299020"/>
<keyword evidence="2" id="KW-1185">Reference proteome</keyword>
<accession>A0A6A6ATY7</accession>
<sequence>MAPNPHRTPRIPDSFVRGYHSEAAFAFSPSDAEAIVRATPYHRKDFDKAVI</sequence>